<evidence type="ECO:0000313" key="1">
    <source>
        <dbReference type="EMBL" id="KAK7338356.1"/>
    </source>
</evidence>
<dbReference type="Proteomes" id="UP001367508">
    <property type="component" value="Unassembled WGS sequence"/>
</dbReference>
<sequence>MLQTKRGPDWLGEIPSLTELRAGIPKKTHSPRKFRPPDFNFVLKEIQILYEISTRGGCGKDFRALGYTLIVLNQMEANSNDLQFVILGVCHTVISRGSGEYSKLNIHLARFGLLRLRSQ</sequence>
<organism evidence="1 2">
    <name type="scientific">Canavalia gladiata</name>
    <name type="common">Sword bean</name>
    <name type="synonym">Dolichos gladiatus</name>
    <dbReference type="NCBI Taxonomy" id="3824"/>
    <lineage>
        <taxon>Eukaryota</taxon>
        <taxon>Viridiplantae</taxon>
        <taxon>Streptophyta</taxon>
        <taxon>Embryophyta</taxon>
        <taxon>Tracheophyta</taxon>
        <taxon>Spermatophyta</taxon>
        <taxon>Magnoliopsida</taxon>
        <taxon>eudicotyledons</taxon>
        <taxon>Gunneridae</taxon>
        <taxon>Pentapetalae</taxon>
        <taxon>rosids</taxon>
        <taxon>fabids</taxon>
        <taxon>Fabales</taxon>
        <taxon>Fabaceae</taxon>
        <taxon>Papilionoideae</taxon>
        <taxon>50 kb inversion clade</taxon>
        <taxon>NPAAA clade</taxon>
        <taxon>indigoferoid/millettioid clade</taxon>
        <taxon>Phaseoleae</taxon>
        <taxon>Canavalia</taxon>
    </lineage>
</organism>
<dbReference type="AlphaFoldDB" id="A0AAN9LLV9"/>
<gene>
    <name evidence="1" type="ORF">VNO77_18963</name>
</gene>
<evidence type="ECO:0000313" key="2">
    <source>
        <dbReference type="Proteomes" id="UP001367508"/>
    </source>
</evidence>
<name>A0AAN9LLV9_CANGL</name>
<protein>
    <submittedName>
        <fullName evidence="1">Uncharacterized protein</fullName>
    </submittedName>
</protein>
<keyword evidence="2" id="KW-1185">Reference proteome</keyword>
<dbReference type="EMBL" id="JAYMYQ010000004">
    <property type="protein sequence ID" value="KAK7338356.1"/>
    <property type="molecule type" value="Genomic_DNA"/>
</dbReference>
<accession>A0AAN9LLV9</accession>
<comment type="caution">
    <text evidence="1">The sequence shown here is derived from an EMBL/GenBank/DDBJ whole genome shotgun (WGS) entry which is preliminary data.</text>
</comment>
<reference evidence="1 2" key="1">
    <citation type="submission" date="2024-01" db="EMBL/GenBank/DDBJ databases">
        <title>The genomes of 5 underutilized Papilionoideae crops provide insights into root nodulation and disease resistanc.</title>
        <authorList>
            <person name="Jiang F."/>
        </authorList>
    </citation>
    <scope>NUCLEOTIDE SEQUENCE [LARGE SCALE GENOMIC DNA]</scope>
    <source>
        <strain evidence="1">LVBAO_FW01</strain>
        <tissue evidence="1">Leaves</tissue>
    </source>
</reference>
<proteinExistence type="predicted"/>